<sequence>MARHPWVKSRTAPGTGRKEAMSEHGINRRRLLTSAAAVGGLTLGMAAGARAASAEARDAARARAASRAGRAAETWENLIEKSSFSSWTNFTKEWNLLYPWDGDPDTHNGAALMQASQVSLSGGVLTLTATRLSAPAGESAHAPHAPLWYRSGAIHAKEQIVVDDEFPEYDIEGEFRTQTGLGVWPAFWTTGTEPNWPPESDILEYVGDSTNLFNTWNKTSSGDPGETQDGDAFVTRAPVPVADPYQAFRKYRVWLYKDGPDVMCDYYLGTTGGQLEWVATHRGKGWAGVPQYLIINLQMGSWASDLDGPDDEDWPAQPGPAGDTYFHARNVWMGRTRIS</sequence>
<keyword evidence="4" id="KW-1185">Reference proteome</keyword>
<protein>
    <submittedName>
        <fullName evidence="3">Glycosyl hydrolase family 16</fullName>
    </submittedName>
</protein>
<evidence type="ECO:0000256" key="1">
    <source>
        <dbReference type="SAM" id="MobiDB-lite"/>
    </source>
</evidence>
<dbReference type="InterPro" id="IPR000757">
    <property type="entry name" value="Beta-glucanase-like"/>
</dbReference>
<evidence type="ECO:0000313" key="4">
    <source>
        <dbReference type="Proteomes" id="UP000238312"/>
    </source>
</evidence>
<organism evidence="3 4">
    <name type="scientific">Nonomuraea fuscirosea</name>
    <dbReference type="NCBI Taxonomy" id="1291556"/>
    <lineage>
        <taxon>Bacteria</taxon>
        <taxon>Bacillati</taxon>
        <taxon>Actinomycetota</taxon>
        <taxon>Actinomycetes</taxon>
        <taxon>Streptosporangiales</taxon>
        <taxon>Streptosporangiaceae</taxon>
        <taxon>Nonomuraea</taxon>
    </lineage>
</organism>
<feature type="region of interest" description="Disordered" evidence="1">
    <location>
        <begin position="1"/>
        <end position="24"/>
    </location>
</feature>
<dbReference type="SUPFAM" id="SSF49899">
    <property type="entry name" value="Concanavalin A-like lectins/glucanases"/>
    <property type="match status" value="1"/>
</dbReference>
<dbReference type="Proteomes" id="UP000238312">
    <property type="component" value="Unassembled WGS sequence"/>
</dbReference>
<dbReference type="AlphaFoldDB" id="A0A2T0N5M3"/>
<dbReference type="GO" id="GO:0005975">
    <property type="term" value="P:carbohydrate metabolic process"/>
    <property type="evidence" value="ECO:0007669"/>
    <property type="project" value="InterPro"/>
</dbReference>
<name>A0A2T0N5M3_9ACTN</name>
<feature type="domain" description="GH16" evidence="2">
    <location>
        <begin position="85"/>
        <end position="323"/>
    </location>
</feature>
<keyword evidence="3" id="KW-0378">Hydrolase</keyword>
<accession>A0A2T0N5M3</accession>
<dbReference type="InterPro" id="IPR006311">
    <property type="entry name" value="TAT_signal"/>
</dbReference>
<gene>
    <name evidence="3" type="ORF">B0I32_104436</name>
</gene>
<dbReference type="PROSITE" id="PS51318">
    <property type="entry name" value="TAT"/>
    <property type="match status" value="1"/>
</dbReference>
<evidence type="ECO:0000259" key="2">
    <source>
        <dbReference type="PROSITE" id="PS51762"/>
    </source>
</evidence>
<proteinExistence type="predicted"/>
<dbReference type="EMBL" id="PVNG01000004">
    <property type="protein sequence ID" value="PRX67679.1"/>
    <property type="molecule type" value="Genomic_DNA"/>
</dbReference>
<evidence type="ECO:0000313" key="3">
    <source>
        <dbReference type="EMBL" id="PRX67679.1"/>
    </source>
</evidence>
<dbReference type="Gene3D" id="2.60.120.200">
    <property type="match status" value="1"/>
</dbReference>
<reference evidence="3 4" key="1">
    <citation type="submission" date="2018-03" db="EMBL/GenBank/DDBJ databases">
        <title>Genomic Encyclopedia of Type Strains, Phase III (KMG-III): the genomes of soil and plant-associated and newly described type strains.</title>
        <authorList>
            <person name="Whitman W."/>
        </authorList>
    </citation>
    <scope>NUCLEOTIDE SEQUENCE [LARGE SCALE GENOMIC DNA]</scope>
    <source>
        <strain evidence="3 4">CGMCC 4.7104</strain>
    </source>
</reference>
<comment type="caution">
    <text evidence="3">The sequence shown here is derived from an EMBL/GenBank/DDBJ whole genome shotgun (WGS) entry which is preliminary data.</text>
</comment>
<dbReference type="InterPro" id="IPR013320">
    <property type="entry name" value="ConA-like_dom_sf"/>
</dbReference>
<dbReference type="GO" id="GO:0004553">
    <property type="term" value="F:hydrolase activity, hydrolyzing O-glycosyl compounds"/>
    <property type="evidence" value="ECO:0007669"/>
    <property type="project" value="InterPro"/>
</dbReference>
<dbReference type="PROSITE" id="PS51762">
    <property type="entry name" value="GH16_2"/>
    <property type="match status" value="1"/>
</dbReference>